<keyword evidence="8" id="KW-0408">Iron</keyword>
<keyword evidence="3" id="KW-0813">Transport</keyword>
<dbReference type="SMART" id="SM00382">
    <property type="entry name" value="AAA"/>
    <property type="match status" value="1"/>
</dbReference>
<dbReference type="GO" id="GO:0005524">
    <property type="term" value="F:ATP binding"/>
    <property type="evidence" value="ECO:0007669"/>
    <property type="project" value="UniProtKB-KW"/>
</dbReference>
<accession>A0A6P1YNJ9</accession>
<proteinExistence type="inferred from homology"/>
<dbReference type="InterPro" id="IPR027417">
    <property type="entry name" value="P-loop_NTPase"/>
</dbReference>
<dbReference type="InterPro" id="IPR017871">
    <property type="entry name" value="ABC_transporter-like_CS"/>
</dbReference>
<evidence type="ECO:0000256" key="10">
    <source>
        <dbReference type="ARBA" id="ARBA00023136"/>
    </source>
</evidence>
<dbReference type="Proteomes" id="UP000464751">
    <property type="component" value="Chromosome"/>
</dbReference>
<evidence type="ECO:0000313" key="13">
    <source>
        <dbReference type="Proteomes" id="UP000464751"/>
    </source>
</evidence>
<dbReference type="CDD" id="cd03214">
    <property type="entry name" value="ABC_Iron-Siderophores_B12_Hemin"/>
    <property type="match status" value="1"/>
</dbReference>
<organism evidence="12 13">
    <name type="scientific">Ancylobacter pratisalsi</name>
    <dbReference type="NCBI Taxonomy" id="1745854"/>
    <lineage>
        <taxon>Bacteria</taxon>
        <taxon>Pseudomonadati</taxon>
        <taxon>Pseudomonadota</taxon>
        <taxon>Alphaproteobacteria</taxon>
        <taxon>Hyphomicrobiales</taxon>
        <taxon>Xanthobacteraceae</taxon>
        <taxon>Ancylobacter</taxon>
    </lineage>
</organism>
<dbReference type="EMBL" id="CP048630">
    <property type="protein sequence ID" value="QIB34705.1"/>
    <property type="molecule type" value="Genomic_DNA"/>
</dbReference>
<dbReference type="KEGG" id="apra:G3A50_14040"/>
<dbReference type="Pfam" id="PF00005">
    <property type="entry name" value="ABC_tran"/>
    <property type="match status" value="1"/>
</dbReference>
<evidence type="ECO:0000256" key="9">
    <source>
        <dbReference type="ARBA" id="ARBA00023065"/>
    </source>
</evidence>
<dbReference type="GO" id="GO:0006826">
    <property type="term" value="P:iron ion transport"/>
    <property type="evidence" value="ECO:0007669"/>
    <property type="project" value="UniProtKB-KW"/>
</dbReference>
<evidence type="ECO:0000256" key="3">
    <source>
        <dbReference type="ARBA" id="ARBA00022448"/>
    </source>
</evidence>
<sequence length="285" mass="30828">MTEPTSPMPLQAHEVTIGYHGRDIVNRLSIGIERGRFTALLGPNGCGKSTLLRALAGLLAPKSGTISLEGQPIAQLSRKQLAIRLSFLPQIPRAPDDITVRDLVEQGRYPHRRPLAPWSAADRAACIEALELTHMVARAEQPLATLSGGQRQRAWLAMTLAQSADILLLDEPTTYLDMAHQLELLALLRRLVDERGKTILAVLHDINQAGQFADKLALLSEGSIAGLGCPVDVITAETIRTVFHVDGMVLANPMAPCPLFLPRTALACIDTADDATRSLVPAPER</sequence>
<evidence type="ECO:0000256" key="2">
    <source>
        <dbReference type="ARBA" id="ARBA00005417"/>
    </source>
</evidence>
<dbReference type="PROSITE" id="PS00211">
    <property type="entry name" value="ABC_TRANSPORTER_1"/>
    <property type="match status" value="1"/>
</dbReference>
<dbReference type="PROSITE" id="PS50893">
    <property type="entry name" value="ABC_TRANSPORTER_2"/>
    <property type="match status" value="1"/>
</dbReference>
<dbReference type="Gene3D" id="3.40.50.300">
    <property type="entry name" value="P-loop containing nucleotide triphosphate hydrolases"/>
    <property type="match status" value="1"/>
</dbReference>
<gene>
    <name evidence="12" type="ORF">G3A50_14040</name>
</gene>
<dbReference type="PANTHER" id="PTHR42771:SF2">
    <property type="entry name" value="IRON(3+)-HYDROXAMATE IMPORT ATP-BINDING PROTEIN FHUC"/>
    <property type="match status" value="1"/>
</dbReference>
<evidence type="ECO:0000256" key="6">
    <source>
        <dbReference type="ARBA" id="ARBA00022741"/>
    </source>
</evidence>
<reference evidence="12 13" key="1">
    <citation type="submission" date="2020-02" db="EMBL/GenBank/DDBJ databases">
        <authorList>
            <person name="Li G."/>
        </authorList>
    </citation>
    <scope>NUCLEOTIDE SEQUENCE [LARGE SCALE GENOMIC DNA]</scope>
    <source>
        <strain evidence="12 13">DSM 102029</strain>
    </source>
</reference>
<keyword evidence="7 12" id="KW-0067">ATP-binding</keyword>
<dbReference type="FunFam" id="3.40.50.300:FF:000134">
    <property type="entry name" value="Iron-enterobactin ABC transporter ATP-binding protein"/>
    <property type="match status" value="1"/>
</dbReference>
<dbReference type="InterPro" id="IPR003593">
    <property type="entry name" value="AAA+_ATPase"/>
</dbReference>
<keyword evidence="9" id="KW-0406">Ion transport</keyword>
<evidence type="ECO:0000256" key="4">
    <source>
        <dbReference type="ARBA" id="ARBA00022475"/>
    </source>
</evidence>
<comment type="subcellular location">
    <subcellularLocation>
        <location evidence="1">Cell membrane</location>
        <topology evidence="1">Peripheral membrane protein</topology>
    </subcellularLocation>
</comment>
<dbReference type="InterPro" id="IPR003439">
    <property type="entry name" value="ABC_transporter-like_ATP-bd"/>
</dbReference>
<keyword evidence="13" id="KW-1185">Reference proteome</keyword>
<dbReference type="GO" id="GO:0016887">
    <property type="term" value="F:ATP hydrolysis activity"/>
    <property type="evidence" value="ECO:0007669"/>
    <property type="project" value="InterPro"/>
</dbReference>
<dbReference type="SUPFAM" id="SSF52540">
    <property type="entry name" value="P-loop containing nucleoside triphosphate hydrolases"/>
    <property type="match status" value="1"/>
</dbReference>
<dbReference type="InterPro" id="IPR051535">
    <property type="entry name" value="Siderophore_ABC-ATPase"/>
</dbReference>
<evidence type="ECO:0000313" key="12">
    <source>
        <dbReference type="EMBL" id="QIB34705.1"/>
    </source>
</evidence>
<dbReference type="PANTHER" id="PTHR42771">
    <property type="entry name" value="IRON(3+)-HYDROXAMATE IMPORT ATP-BINDING PROTEIN FHUC"/>
    <property type="match status" value="1"/>
</dbReference>
<keyword evidence="6" id="KW-0547">Nucleotide-binding</keyword>
<evidence type="ECO:0000256" key="7">
    <source>
        <dbReference type="ARBA" id="ARBA00022840"/>
    </source>
</evidence>
<evidence type="ECO:0000256" key="8">
    <source>
        <dbReference type="ARBA" id="ARBA00023004"/>
    </source>
</evidence>
<keyword evidence="10" id="KW-0472">Membrane</keyword>
<keyword evidence="4" id="KW-1003">Cell membrane</keyword>
<dbReference type="AlphaFoldDB" id="A0A6P1YNJ9"/>
<evidence type="ECO:0000256" key="5">
    <source>
        <dbReference type="ARBA" id="ARBA00022496"/>
    </source>
</evidence>
<comment type="similarity">
    <text evidence="2">Belongs to the ABC transporter superfamily.</text>
</comment>
<evidence type="ECO:0000256" key="1">
    <source>
        <dbReference type="ARBA" id="ARBA00004202"/>
    </source>
</evidence>
<protein>
    <submittedName>
        <fullName evidence="12">ABC transporter ATP-binding protein</fullName>
    </submittedName>
</protein>
<feature type="domain" description="ABC transporter" evidence="11">
    <location>
        <begin position="10"/>
        <end position="246"/>
    </location>
</feature>
<evidence type="ECO:0000259" key="11">
    <source>
        <dbReference type="PROSITE" id="PS50893"/>
    </source>
</evidence>
<keyword evidence="5" id="KW-0410">Iron transport</keyword>
<name>A0A6P1YNJ9_9HYPH</name>
<dbReference type="GO" id="GO:0005886">
    <property type="term" value="C:plasma membrane"/>
    <property type="evidence" value="ECO:0007669"/>
    <property type="project" value="UniProtKB-SubCell"/>
</dbReference>